<dbReference type="EMBL" id="JAGDYM010000013">
    <property type="protein sequence ID" value="MBO1902647.1"/>
    <property type="molecule type" value="Genomic_DNA"/>
</dbReference>
<proteinExistence type="predicted"/>
<evidence type="ECO:0000313" key="1">
    <source>
        <dbReference type="EMBL" id="MBO1902647.1"/>
    </source>
</evidence>
<sequence length="378" mass="42025">MPEAGSVPVPAEMLLRGPRGRRLLLEFALASARAVEEQDRGASLLETVFLASYHLDPGKRTSRVVFGPWAEEAERTIPAPADAAAELSTVPLLEASPGLLRECLAESVEAARYWEEPDGADVLAASAEMRAELSRVAEHIAASPAAAWWWSPVDHRTQWVLQWDDPPERIGGGAHELLSSERELLIREELAARRERPVDPTAHWSGEWWSRPPLGIPSSSRALFDGAPAGLWLVEDSWDWENAWTARLGLPAGLRTLEIEAAETWAGLCSRFPLEVTAQKRHDWFRATGRAGRWVMPDWAGVAEHYDAVHLQVGAYLSAAGSAIPVGTDTATVIAGWDPDRSYWFSSTVRLIDEPLRWTRSEREDEIIWQREQPTGRT</sequence>
<comment type="caution">
    <text evidence="1">The sequence shown here is derived from an EMBL/GenBank/DDBJ whole genome shotgun (WGS) entry which is preliminary data.</text>
</comment>
<dbReference type="Proteomes" id="UP000664382">
    <property type="component" value="Unassembled WGS sequence"/>
</dbReference>
<dbReference type="RefSeq" id="WP_208098402.1">
    <property type="nucleotide sequence ID" value="NZ_JAGDYM010000013.1"/>
</dbReference>
<evidence type="ECO:0000313" key="2">
    <source>
        <dbReference type="Proteomes" id="UP000664382"/>
    </source>
</evidence>
<gene>
    <name evidence="1" type="ORF">J4H92_11890</name>
</gene>
<accession>A0A939MQ39</accession>
<dbReference type="AlphaFoldDB" id="A0A939MQ39"/>
<reference evidence="1" key="1">
    <citation type="submission" date="2021-03" db="EMBL/GenBank/DDBJ databases">
        <title>Leucobacter chromiisoli sp. nov., isolated from chromium-containing soil of chemical plant.</title>
        <authorList>
            <person name="Xu Z."/>
        </authorList>
    </citation>
    <scope>NUCLEOTIDE SEQUENCE</scope>
    <source>
        <strain evidence="1">S27</strain>
    </source>
</reference>
<keyword evidence="2" id="KW-1185">Reference proteome</keyword>
<protein>
    <submittedName>
        <fullName evidence="1">Uncharacterized protein</fullName>
    </submittedName>
</protein>
<name>A0A939MQ39_9MICO</name>
<organism evidence="1 2">
    <name type="scientific">Leucobacter weissii</name>
    <dbReference type="NCBI Taxonomy" id="1983706"/>
    <lineage>
        <taxon>Bacteria</taxon>
        <taxon>Bacillati</taxon>
        <taxon>Actinomycetota</taxon>
        <taxon>Actinomycetes</taxon>
        <taxon>Micrococcales</taxon>
        <taxon>Microbacteriaceae</taxon>
        <taxon>Leucobacter</taxon>
    </lineage>
</organism>